<protein>
    <submittedName>
        <fullName evidence="2">DUF4292 domain-containing protein</fullName>
    </submittedName>
</protein>
<proteinExistence type="predicted"/>
<dbReference type="EMBL" id="JABZSJ010000006">
    <property type="protein sequence ID" value="MBF1383681.1"/>
    <property type="molecule type" value="Genomic_DNA"/>
</dbReference>
<keyword evidence="1" id="KW-0732">Signal</keyword>
<evidence type="ECO:0000313" key="3">
    <source>
        <dbReference type="Proteomes" id="UP000771736"/>
    </source>
</evidence>
<organism evidence="2 3">
    <name type="scientific">Prevotella aurantiaca</name>
    <dbReference type="NCBI Taxonomy" id="596085"/>
    <lineage>
        <taxon>Bacteria</taxon>
        <taxon>Pseudomonadati</taxon>
        <taxon>Bacteroidota</taxon>
        <taxon>Bacteroidia</taxon>
        <taxon>Bacteroidales</taxon>
        <taxon>Prevotellaceae</taxon>
        <taxon>Prevotella</taxon>
    </lineage>
</organism>
<sequence>MKIKNIYIAILAAFLTLSCGAQKSAVRASGTSGVPSASSSSSTQQQKMQFIQRVSDGALYQKNLVSELTFTVNTGKKDITVPGLLHMRKDEVIRIQLLIPLIRSEVGRIEFTKDYVLFIDRMHKQYVQAKYTDVAFLRNNGINFYSLQALFWNQLFIPGQQRVSERSLSQFNVDFNVAQSGNQPGIPITLNDGKMAYKWMAESLTGFIRGAEAKYSSAEHGVSTLNWDYSNFQKFGSKMFPCYHNVVIKTPVTKAQKVITATFELDKLSDTADWESFTTPSSKYEQVSVEEILGKLMQL</sequence>
<feature type="chain" id="PRO_5037641932" evidence="1">
    <location>
        <begin position="24"/>
        <end position="299"/>
    </location>
</feature>
<dbReference type="Proteomes" id="UP000771736">
    <property type="component" value="Unassembled WGS sequence"/>
</dbReference>
<dbReference type="AlphaFoldDB" id="A0A930MYC1"/>
<name>A0A930MYC1_9BACT</name>
<dbReference type="RefSeq" id="WP_273158435.1">
    <property type="nucleotide sequence ID" value="NZ_CAJPLR010000014.1"/>
</dbReference>
<dbReference type="Pfam" id="PF14125">
    <property type="entry name" value="DUF4292"/>
    <property type="match status" value="1"/>
</dbReference>
<evidence type="ECO:0000256" key="1">
    <source>
        <dbReference type="SAM" id="SignalP"/>
    </source>
</evidence>
<gene>
    <name evidence="2" type="ORF">HXN26_02300</name>
</gene>
<dbReference type="InterPro" id="IPR025634">
    <property type="entry name" value="DUF4292"/>
</dbReference>
<feature type="signal peptide" evidence="1">
    <location>
        <begin position="1"/>
        <end position="23"/>
    </location>
</feature>
<accession>A0A930MYC1</accession>
<dbReference type="PROSITE" id="PS51257">
    <property type="entry name" value="PROKAR_LIPOPROTEIN"/>
    <property type="match status" value="1"/>
</dbReference>
<comment type="caution">
    <text evidence="2">The sequence shown here is derived from an EMBL/GenBank/DDBJ whole genome shotgun (WGS) entry which is preliminary data.</text>
</comment>
<evidence type="ECO:0000313" key="2">
    <source>
        <dbReference type="EMBL" id="MBF1383681.1"/>
    </source>
</evidence>
<reference evidence="2" key="1">
    <citation type="submission" date="2020-04" db="EMBL/GenBank/DDBJ databases">
        <title>Deep metagenomics examines the oral microbiome during advanced dental caries in children, revealing novel taxa and co-occurrences with host molecules.</title>
        <authorList>
            <person name="Baker J.L."/>
            <person name="Morton J.T."/>
            <person name="Dinis M."/>
            <person name="Alvarez R."/>
            <person name="Tran N.C."/>
            <person name="Knight R."/>
            <person name="Edlund A."/>
        </authorList>
    </citation>
    <scope>NUCLEOTIDE SEQUENCE</scope>
    <source>
        <strain evidence="2">JCVI_44_bin.5</strain>
    </source>
</reference>